<protein>
    <submittedName>
        <fullName evidence="2">Uncharacterized protein</fullName>
    </submittedName>
</protein>
<evidence type="ECO:0000256" key="1">
    <source>
        <dbReference type="SAM" id="Phobius"/>
    </source>
</evidence>
<organism evidence="2">
    <name type="scientific">Rhizophora mucronata</name>
    <name type="common">Asiatic mangrove</name>
    <dbReference type="NCBI Taxonomy" id="61149"/>
    <lineage>
        <taxon>Eukaryota</taxon>
        <taxon>Viridiplantae</taxon>
        <taxon>Streptophyta</taxon>
        <taxon>Embryophyta</taxon>
        <taxon>Tracheophyta</taxon>
        <taxon>Spermatophyta</taxon>
        <taxon>Magnoliopsida</taxon>
        <taxon>eudicotyledons</taxon>
        <taxon>Gunneridae</taxon>
        <taxon>Pentapetalae</taxon>
        <taxon>rosids</taxon>
        <taxon>fabids</taxon>
        <taxon>Malpighiales</taxon>
        <taxon>Rhizophoraceae</taxon>
        <taxon>Rhizophora</taxon>
    </lineage>
</organism>
<dbReference type="EMBL" id="GGEC01062879">
    <property type="protein sequence ID" value="MBX43363.1"/>
    <property type="molecule type" value="Transcribed_RNA"/>
</dbReference>
<keyword evidence="1" id="KW-1133">Transmembrane helix</keyword>
<evidence type="ECO:0000313" key="2">
    <source>
        <dbReference type="EMBL" id="MBX43363.1"/>
    </source>
</evidence>
<name>A0A2P2NLL5_RHIMU</name>
<feature type="transmembrane region" description="Helical" evidence="1">
    <location>
        <begin position="15"/>
        <end position="33"/>
    </location>
</feature>
<proteinExistence type="predicted"/>
<keyword evidence="1" id="KW-0472">Membrane</keyword>
<dbReference type="AlphaFoldDB" id="A0A2P2NLL5"/>
<keyword evidence="1" id="KW-0812">Transmembrane</keyword>
<reference evidence="2" key="1">
    <citation type="submission" date="2018-02" db="EMBL/GenBank/DDBJ databases">
        <title>Rhizophora mucronata_Transcriptome.</title>
        <authorList>
            <person name="Meera S.P."/>
            <person name="Sreeshan A."/>
            <person name="Augustine A."/>
        </authorList>
    </citation>
    <scope>NUCLEOTIDE SEQUENCE</scope>
    <source>
        <tissue evidence="2">Leaf</tissue>
    </source>
</reference>
<sequence>MPAKAQHHTTISPKAFMLVMCHKSIVIFFICIANHSTGVQ</sequence>
<accession>A0A2P2NLL5</accession>